<accession>A0ABD3N7X8</accession>
<name>A0ABD3N7X8_9STRA</name>
<dbReference type="Pfam" id="PF01728">
    <property type="entry name" value="FtsJ"/>
    <property type="match status" value="1"/>
</dbReference>
<dbReference type="InterPro" id="IPR050851">
    <property type="entry name" value="mRNA_Cap_2O-Ribose_MeTrfase"/>
</dbReference>
<feature type="compositionally biased region" description="Low complexity" evidence="2">
    <location>
        <begin position="13"/>
        <end position="22"/>
    </location>
</feature>
<dbReference type="GO" id="GO:0003676">
    <property type="term" value="F:nucleic acid binding"/>
    <property type="evidence" value="ECO:0007669"/>
    <property type="project" value="UniProtKB-UniRule"/>
</dbReference>
<reference evidence="4 5" key="1">
    <citation type="submission" date="2024-10" db="EMBL/GenBank/DDBJ databases">
        <title>Updated reference genomes for cyclostephanoid diatoms.</title>
        <authorList>
            <person name="Roberts W.R."/>
            <person name="Alverson A.J."/>
        </authorList>
    </citation>
    <scope>NUCLEOTIDE SEQUENCE [LARGE SCALE GENOMIC DNA]</scope>
    <source>
        <strain evidence="4 5">AJA276-08</strain>
    </source>
</reference>
<keyword evidence="1" id="KW-0539">Nucleus</keyword>
<dbReference type="GO" id="GO:0016556">
    <property type="term" value="P:mRNA modification"/>
    <property type="evidence" value="ECO:0007669"/>
    <property type="project" value="UniProtKB-UniRule"/>
</dbReference>
<dbReference type="AlphaFoldDB" id="A0ABD3N7X8"/>
<dbReference type="GO" id="GO:0032259">
    <property type="term" value="P:methylation"/>
    <property type="evidence" value="ECO:0007669"/>
    <property type="project" value="UniProtKB-KW"/>
</dbReference>
<keyword evidence="5" id="KW-1185">Reference proteome</keyword>
<dbReference type="InterPro" id="IPR002877">
    <property type="entry name" value="RNA_MeTrfase_FtsJ_dom"/>
</dbReference>
<evidence type="ECO:0000259" key="3">
    <source>
        <dbReference type="Pfam" id="PF01728"/>
    </source>
</evidence>
<comment type="function">
    <text evidence="1">S-adenosyl-L-methionine-dependent methyltransferase that mediates RNA cap1 2'-O-ribose methylation to the 5'-cap structure of RNAs. Methylates the ribose of the first nucleotide of a m(7)GpppG-capped mRNA to produce m(7)GpppNmp (cap1).</text>
</comment>
<feature type="region of interest" description="Disordered" evidence="2">
    <location>
        <begin position="72"/>
        <end position="104"/>
    </location>
</feature>
<dbReference type="PANTHER" id="PTHR16121">
    <property type="entry name" value="CAP-SPECIFIC MRNA (NUCLEOSIDE-2'-O-)-METHYLTRANSFERASE 1-RELATED"/>
    <property type="match status" value="1"/>
</dbReference>
<keyword evidence="1" id="KW-0808">Transferase</keyword>
<feature type="domain" description="Ribosomal RNA methyltransferase FtsJ" evidence="3">
    <location>
        <begin position="166"/>
        <end position="411"/>
    </location>
</feature>
<feature type="region of interest" description="Disordered" evidence="2">
    <location>
        <begin position="1"/>
        <end position="22"/>
    </location>
</feature>
<dbReference type="EMBL" id="JALLAZ020001586">
    <property type="protein sequence ID" value="KAL3772138.1"/>
    <property type="molecule type" value="Genomic_DNA"/>
</dbReference>
<dbReference type="Proteomes" id="UP001530315">
    <property type="component" value="Unassembled WGS sequence"/>
</dbReference>
<dbReference type="EC" id="2.1.1.57" evidence="1"/>
<protein>
    <recommendedName>
        <fullName evidence="1">Cap-specific mRNA (nucleoside-2'-O-)-methyltransferase 1</fullName>
        <ecNumber evidence="1">2.1.1.57</ecNumber>
    </recommendedName>
    <alternativeName>
        <fullName evidence="1">Cap1 2'O-ribose methyltransferase 1</fullName>
    </alternativeName>
</protein>
<keyword evidence="1" id="KW-0949">S-adenosyl-L-methionine</keyword>
<sequence length="503" mass="55311">MGRRKRQRKQLHAQASSSASAYAGDGARLCEFAEEDDAVPEEDLKSVRSSLSWFRGVTWVVGRRDDARAVGAVPSATANDGAGAPAGSTGSGGEPTPRHHHSHLPSELGRIKLRLAPSAQACADAVNRRATPPTPDVTTREREFRLARSACNPHESMWRRRGDPRFVNRSAIKLANIDALLGFVLTSPGRTRGEGEGEGGRRRRQDFVFVDLCGAPGGFSEYILHRRRTRAPSSRGGACYGFGMSLSGVNVDGEGLKWDLDHIMRHHLRPADADGAGSGSFYRVCHGADGTGSVYNWDNVLRLRREVFATVAGDADPSGVREPLVDLVVADGGFDAQRDVDDQESAAHGIVVSQAAAALTLLRPGGTFVLKMFGFRLDGTRRMLRRLCSLFDRMTFAKPISSRPASAERYLAMPAPGEGWDGLIWREQMMTHSPEPRARESSPLEELMDSFDREMLQLNINACRSIVNYLDEKKESVERGDNSSDRKTQRYCLDSKVFEEARR</sequence>
<proteinExistence type="predicted"/>
<comment type="subcellular location">
    <subcellularLocation>
        <location evidence="1">Nucleus</location>
    </subcellularLocation>
</comment>
<comment type="catalytic activity">
    <reaction evidence="1">
        <text>a 5'-end (N(7)-methyl 5'-triphosphoguanosine)-ribonucleoside in mRNA + S-adenosyl-L-methionine = a 5'-end (N(7)-methyl 5'-triphosphoguanosine)-(2'-O-methyl-ribonucleoside) in mRNA + S-adenosyl-L-homocysteine + H(+)</text>
        <dbReference type="Rhea" id="RHEA:67020"/>
        <dbReference type="Rhea" id="RHEA-COMP:17167"/>
        <dbReference type="Rhea" id="RHEA-COMP:17168"/>
        <dbReference type="ChEBI" id="CHEBI:15378"/>
        <dbReference type="ChEBI" id="CHEBI:57856"/>
        <dbReference type="ChEBI" id="CHEBI:59789"/>
        <dbReference type="ChEBI" id="CHEBI:156461"/>
        <dbReference type="ChEBI" id="CHEBI:167609"/>
        <dbReference type="EC" id="2.1.1.57"/>
    </reaction>
</comment>
<dbReference type="GO" id="GO:0004483">
    <property type="term" value="F:methyltransferase cap1 activity"/>
    <property type="evidence" value="ECO:0007669"/>
    <property type="project" value="UniProtKB-UniRule"/>
</dbReference>
<evidence type="ECO:0000313" key="4">
    <source>
        <dbReference type="EMBL" id="KAL3772138.1"/>
    </source>
</evidence>
<organism evidence="4 5">
    <name type="scientific">Stephanodiscus triporus</name>
    <dbReference type="NCBI Taxonomy" id="2934178"/>
    <lineage>
        <taxon>Eukaryota</taxon>
        <taxon>Sar</taxon>
        <taxon>Stramenopiles</taxon>
        <taxon>Ochrophyta</taxon>
        <taxon>Bacillariophyta</taxon>
        <taxon>Coscinodiscophyceae</taxon>
        <taxon>Thalassiosirophycidae</taxon>
        <taxon>Stephanodiscales</taxon>
        <taxon>Stephanodiscaceae</taxon>
        <taxon>Stephanodiscus</taxon>
    </lineage>
</organism>
<feature type="compositionally biased region" description="Basic residues" evidence="2">
    <location>
        <begin position="1"/>
        <end position="11"/>
    </location>
</feature>
<comment type="caution">
    <text evidence="4">The sequence shown here is derived from an EMBL/GenBank/DDBJ whole genome shotgun (WGS) entry which is preliminary data.</text>
</comment>
<dbReference type="SUPFAM" id="SSF53335">
    <property type="entry name" value="S-adenosyl-L-methionine-dependent methyltransferases"/>
    <property type="match status" value="1"/>
</dbReference>
<dbReference type="PANTHER" id="PTHR16121:SF0">
    <property type="entry name" value="CAP-SPECIFIC MRNA (NUCLEOSIDE-2'-O-)-METHYLTRANSFERASE 1"/>
    <property type="match status" value="1"/>
</dbReference>
<evidence type="ECO:0000313" key="5">
    <source>
        <dbReference type="Proteomes" id="UP001530315"/>
    </source>
</evidence>
<dbReference type="GO" id="GO:0005634">
    <property type="term" value="C:nucleus"/>
    <property type="evidence" value="ECO:0007669"/>
    <property type="project" value="UniProtKB-SubCell"/>
</dbReference>
<keyword evidence="1" id="KW-0506">mRNA capping</keyword>
<gene>
    <name evidence="4" type="ORF">ACHAW5_000193</name>
</gene>
<dbReference type="GO" id="GO:0006370">
    <property type="term" value="P:7-methylguanosine mRNA capping"/>
    <property type="evidence" value="ECO:0007669"/>
    <property type="project" value="UniProtKB-UniRule"/>
</dbReference>
<evidence type="ECO:0000256" key="1">
    <source>
        <dbReference type="RuleBase" id="RU368012"/>
    </source>
</evidence>
<keyword evidence="1" id="KW-0489">Methyltransferase</keyword>
<dbReference type="Gene3D" id="3.40.50.12760">
    <property type="match status" value="1"/>
</dbReference>
<keyword evidence="1" id="KW-0507">mRNA processing</keyword>
<evidence type="ECO:0000256" key="2">
    <source>
        <dbReference type="SAM" id="MobiDB-lite"/>
    </source>
</evidence>
<dbReference type="InterPro" id="IPR029063">
    <property type="entry name" value="SAM-dependent_MTases_sf"/>
</dbReference>